<organism evidence="1 2">
    <name type="scientific">Armillaria ostoyae</name>
    <name type="common">Armillaria root rot fungus</name>
    <dbReference type="NCBI Taxonomy" id="47428"/>
    <lineage>
        <taxon>Eukaryota</taxon>
        <taxon>Fungi</taxon>
        <taxon>Dikarya</taxon>
        <taxon>Basidiomycota</taxon>
        <taxon>Agaricomycotina</taxon>
        <taxon>Agaricomycetes</taxon>
        <taxon>Agaricomycetidae</taxon>
        <taxon>Agaricales</taxon>
        <taxon>Marasmiineae</taxon>
        <taxon>Physalacriaceae</taxon>
        <taxon>Armillaria</taxon>
    </lineage>
</organism>
<evidence type="ECO:0008006" key="3">
    <source>
        <dbReference type="Google" id="ProtNLM"/>
    </source>
</evidence>
<sequence>MKGYDFGTIYGHLCQFWYLDLTDIEQKLQTLEAWDRQMRQDVLINNKIINRLLPPQCVWDLFSNRVVLWWVVRQNPWVISHVWMKEEDRMDLHTPINGCEWPVPMPKDANLDLIHIEMLNLGAEYAWLDILCLRQVGGRGEDLHGEEWKVDVPTIGQVYNMSDDGLVCYLSGLGHPFSLKVADLESDTCWFRRAWILQETRFHMTVGGNTGDDRFMEKEMQMRVENRLRYLRLGASIGLGKPVFIALSEMQKRVATNRVDRIAALSYLLWMDGIPAYCATQSEEEAWNALVDEMATTYRGQMFYLYPQPGNGNKFWQPSWRQAMTEVLPPPHLCGLDCGWIGFVMYTMEIDVDWRKGPCIESGCVRGLAEESSDKSYRQGELVVEDNTSVKHAFKIVADHQYPIPEGSYALVGSAPFCLESTLPKEQCWVVGERLPGQIFKKMSVFRIINRQEGKRLHDLGIATNSKTFLA</sequence>
<accession>A0A284S1V2</accession>
<gene>
    <name evidence="1" type="ORF">ARMOST_18443</name>
</gene>
<proteinExistence type="predicted"/>
<dbReference type="AlphaFoldDB" id="A0A284S1V2"/>
<dbReference type="Proteomes" id="UP000219338">
    <property type="component" value="Unassembled WGS sequence"/>
</dbReference>
<evidence type="ECO:0000313" key="2">
    <source>
        <dbReference type="Proteomes" id="UP000219338"/>
    </source>
</evidence>
<evidence type="ECO:0000313" key="1">
    <source>
        <dbReference type="EMBL" id="SJL14966.1"/>
    </source>
</evidence>
<protein>
    <recommendedName>
        <fullName evidence="3">Heterokaryon incompatibility domain-containing protein</fullName>
    </recommendedName>
</protein>
<name>A0A284S1V2_ARMOS</name>
<keyword evidence="2" id="KW-1185">Reference proteome</keyword>
<dbReference type="EMBL" id="FUEG01000026">
    <property type="protein sequence ID" value="SJL14966.1"/>
    <property type="molecule type" value="Genomic_DNA"/>
</dbReference>
<reference evidence="2" key="1">
    <citation type="journal article" date="2017" name="Nat. Ecol. Evol.">
        <title>Genome expansion and lineage-specific genetic innovations in the forest pathogenic fungi Armillaria.</title>
        <authorList>
            <person name="Sipos G."/>
            <person name="Prasanna A.N."/>
            <person name="Walter M.C."/>
            <person name="O'Connor E."/>
            <person name="Balint B."/>
            <person name="Krizsan K."/>
            <person name="Kiss B."/>
            <person name="Hess J."/>
            <person name="Varga T."/>
            <person name="Slot J."/>
            <person name="Riley R."/>
            <person name="Boka B."/>
            <person name="Rigling D."/>
            <person name="Barry K."/>
            <person name="Lee J."/>
            <person name="Mihaltcheva S."/>
            <person name="LaButti K."/>
            <person name="Lipzen A."/>
            <person name="Waldron R."/>
            <person name="Moloney N.M."/>
            <person name="Sperisen C."/>
            <person name="Kredics L."/>
            <person name="Vagvoelgyi C."/>
            <person name="Patrignani A."/>
            <person name="Fitzpatrick D."/>
            <person name="Nagy I."/>
            <person name="Doyle S."/>
            <person name="Anderson J.B."/>
            <person name="Grigoriev I.V."/>
            <person name="Gueldener U."/>
            <person name="Muensterkoetter M."/>
            <person name="Nagy L.G."/>
        </authorList>
    </citation>
    <scope>NUCLEOTIDE SEQUENCE [LARGE SCALE GENOMIC DNA]</scope>
    <source>
        <strain evidence="2">C18/9</strain>
    </source>
</reference>
<dbReference type="OrthoDB" id="2990597at2759"/>